<evidence type="ECO:0000313" key="3">
    <source>
        <dbReference type="WBParaSite" id="EEL_0000382701-mRNA-1"/>
    </source>
</evidence>
<dbReference type="Proteomes" id="UP000050640">
    <property type="component" value="Unplaced"/>
</dbReference>
<sequence length="89" mass="10154">MVKVKLHIIITGLLPLQMDQQNNCKKLESVKFAKPYLDTESSADEMKPLRNMSEESELSRSVMASSSSEQEDESGSQKKELLIKNRRHC</sequence>
<protein>
    <submittedName>
        <fullName evidence="3">Ovule protein</fullName>
    </submittedName>
</protein>
<accession>A0A0R3RQ95</accession>
<proteinExistence type="predicted"/>
<evidence type="ECO:0000256" key="1">
    <source>
        <dbReference type="SAM" id="MobiDB-lite"/>
    </source>
</evidence>
<dbReference type="WBParaSite" id="EEL_0000382701-mRNA-1">
    <property type="protein sequence ID" value="EEL_0000382701-mRNA-1"/>
    <property type="gene ID" value="EEL_0000382701"/>
</dbReference>
<keyword evidence="2" id="KW-1185">Reference proteome</keyword>
<organism evidence="2 3">
    <name type="scientific">Elaeophora elaphi</name>
    <dbReference type="NCBI Taxonomy" id="1147741"/>
    <lineage>
        <taxon>Eukaryota</taxon>
        <taxon>Metazoa</taxon>
        <taxon>Ecdysozoa</taxon>
        <taxon>Nematoda</taxon>
        <taxon>Chromadorea</taxon>
        <taxon>Rhabditida</taxon>
        <taxon>Spirurina</taxon>
        <taxon>Spiruromorpha</taxon>
        <taxon>Filarioidea</taxon>
        <taxon>Onchocercidae</taxon>
        <taxon>Elaeophora</taxon>
    </lineage>
</organism>
<evidence type="ECO:0000313" key="2">
    <source>
        <dbReference type="Proteomes" id="UP000050640"/>
    </source>
</evidence>
<feature type="region of interest" description="Disordered" evidence="1">
    <location>
        <begin position="37"/>
        <end position="89"/>
    </location>
</feature>
<dbReference type="AlphaFoldDB" id="A0A0R3RQ95"/>
<name>A0A0R3RQ95_9BILA</name>
<reference evidence="3" key="1">
    <citation type="submission" date="2017-02" db="UniProtKB">
        <authorList>
            <consortium name="WormBaseParasite"/>
        </authorList>
    </citation>
    <scope>IDENTIFICATION</scope>
</reference>